<keyword evidence="3" id="KW-0862">Zinc</keyword>
<dbReference type="PANTHER" id="PTHR46347">
    <property type="entry name" value="RING/FYVE/PHD ZINC FINGER SUPERFAMILY PROTEIN"/>
    <property type="match status" value="1"/>
</dbReference>
<sequence>MSSSDSFDITSTPTCIRRKKTPVPDSELSVDDGGPDLVHSLNSGLPKSTSPQTSHSHEDKPPPLTHVSHDSIPESSDPPESNDNFSKVSTDDEPLCRICLAGRDDEDVSLGRFIQPCLCRGTMAYIHVGCLRRWRLTAPSLRSFYQCDQCGYRYKLRRAKVAGLAENKMILGCVTMAVFSLLVTLGGFAAGWLLEGHAVRNMAAEDGWTYGFGSLSYDSTGKFVGEAVSEAVRVLNSKLPLDINNPTRLKVKTNSDTDKNSRLESVSDGADESYTYRYVNAKRRSGSTQRDEDGGSGTAGYITRNQKPLRAPHCFQDRLKPWVELIVMKMEKFIKHSILGLAFIGILSFFQLVMSLTFISPFNFGLRHSVLRMIRTNHGRPGARDASGLGSAMIVTFMLLGLATAIRSVWCFVRRCSQWMLRKVEDSVLDVRS</sequence>
<dbReference type="Pfam" id="PF12906">
    <property type="entry name" value="RINGv"/>
    <property type="match status" value="1"/>
</dbReference>
<feature type="compositionally biased region" description="Low complexity" evidence="4">
    <location>
        <begin position="73"/>
        <end position="84"/>
    </location>
</feature>
<gene>
    <name evidence="7" type="ORF">CROQUDRAFT_664042</name>
</gene>
<evidence type="ECO:0000313" key="7">
    <source>
        <dbReference type="EMBL" id="KAG0141310.1"/>
    </source>
</evidence>
<evidence type="ECO:0000256" key="3">
    <source>
        <dbReference type="ARBA" id="ARBA00022833"/>
    </source>
</evidence>
<feature type="compositionally biased region" description="Basic and acidic residues" evidence="4">
    <location>
        <begin position="55"/>
        <end position="72"/>
    </location>
</feature>
<dbReference type="Proteomes" id="UP000886653">
    <property type="component" value="Unassembled WGS sequence"/>
</dbReference>
<name>A0A9P6T777_9BASI</name>
<dbReference type="InterPro" id="IPR011016">
    <property type="entry name" value="Znf_RING-CH"/>
</dbReference>
<feature type="region of interest" description="Disordered" evidence="4">
    <location>
        <begin position="1"/>
        <end position="90"/>
    </location>
</feature>
<dbReference type="GO" id="GO:0008270">
    <property type="term" value="F:zinc ion binding"/>
    <property type="evidence" value="ECO:0007669"/>
    <property type="project" value="UniProtKB-KW"/>
</dbReference>
<reference evidence="7" key="1">
    <citation type="submission" date="2013-11" db="EMBL/GenBank/DDBJ databases">
        <title>Genome sequence of the fusiform rust pathogen reveals effectors for host alternation and coevolution with pine.</title>
        <authorList>
            <consortium name="DOE Joint Genome Institute"/>
            <person name="Smith K."/>
            <person name="Pendleton A."/>
            <person name="Kubisiak T."/>
            <person name="Anderson C."/>
            <person name="Salamov A."/>
            <person name="Aerts A."/>
            <person name="Riley R."/>
            <person name="Clum A."/>
            <person name="Lindquist E."/>
            <person name="Ence D."/>
            <person name="Campbell M."/>
            <person name="Kronenberg Z."/>
            <person name="Feau N."/>
            <person name="Dhillon B."/>
            <person name="Hamelin R."/>
            <person name="Burleigh J."/>
            <person name="Smith J."/>
            <person name="Yandell M."/>
            <person name="Nelson C."/>
            <person name="Grigoriev I."/>
            <person name="Davis J."/>
        </authorList>
    </citation>
    <scope>NUCLEOTIDE SEQUENCE</scope>
    <source>
        <strain evidence="7">G11</strain>
    </source>
</reference>
<feature type="domain" description="RING-CH-type" evidence="6">
    <location>
        <begin position="88"/>
        <end position="157"/>
    </location>
</feature>
<keyword evidence="5" id="KW-0472">Membrane</keyword>
<dbReference type="EMBL" id="MU167392">
    <property type="protein sequence ID" value="KAG0141310.1"/>
    <property type="molecule type" value="Genomic_DNA"/>
</dbReference>
<evidence type="ECO:0000256" key="1">
    <source>
        <dbReference type="ARBA" id="ARBA00022723"/>
    </source>
</evidence>
<feature type="transmembrane region" description="Helical" evidence="5">
    <location>
        <begin position="169"/>
        <end position="194"/>
    </location>
</feature>
<feature type="transmembrane region" description="Helical" evidence="5">
    <location>
        <begin position="389"/>
        <end position="413"/>
    </location>
</feature>
<feature type="compositionally biased region" description="Polar residues" evidence="4">
    <location>
        <begin position="40"/>
        <end position="54"/>
    </location>
</feature>
<keyword evidence="1" id="KW-0479">Metal-binding</keyword>
<keyword evidence="5" id="KW-1133">Transmembrane helix</keyword>
<dbReference type="OrthoDB" id="264354at2759"/>
<feature type="compositionally biased region" description="Polar residues" evidence="4">
    <location>
        <begin position="1"/>
        <end position="14"/>
    </location>
</feature>
<keyword evidence="8" id="KW-1185">Reference proteome</keyword>
<dbReference type="AlphaFoldDB" id="A0A9P6T777"/>
<dbReference type="SMART" id="SM00744">
    <property type="entry name" value="RINGv"/>
    <property type="match status" value="1"/>
</dbReference>
<proteinExistence type="predicted"/>
<protein>
    <recommendedName>
        <fullName evidence="6">RING-CH-type domain-containing protein</fullName>
    </recommendedName>
</protein>
<evidence type="ECO:0000256" key="4">
    <source>
        <dbReference type="SAM" id="MobiDB-lite"/>
    </source>
</evidence>
<evidence type="ECO:0000259" key="6">
    <source>
        <dbReference type="PROSITE" id="PS51292"/>
    </source>
</evidence>
<dbReference type="PANTHER" id="PTHR46347:SF1">
    <property type="entry name" value="RING_FYVE_PHD ZINC FINGER SUPERFAMILY PROTEIN"/>
    <property type="match status" value="1"/>
</dbReference>
<dbReference type="CDD" id="cd16495">
    <property type="entry name" value="RING_CH-C4HC3_MARCH"/>
    <property type="match status" value="1"/>
</dbReference>
<evidence type="ECO:0000256" key="2">
    <source>
        <dbReference type="ARBA" id="ARBA00022771"/>
    </source>
</evidence>
<comment type="caution">
    <text evidence="7">The sequence shown here is derived from an EMBL/GenBank/DDBJ whole genome shotgun (WGS) entry which is preliminary data.</text>
</comment>
<keyword evidence="5" id="KW-0812">Transmembrane</keyword>
<evidence type="ECO:0000313" key="8">
    <source>
        <dbReference type="Proteomes" id="UP000886653"/>
    </source>
</evidence>
<dbReference type="SUPFAM" id="SSF57850">
    <property type="entry name" value="RING/U-box"/>
    <property type="match status" value="1"/>
</dbReference>
<dbReference type="Gene3D" id="3.30.40.10">
    <property type="entry name" value="Zinc/RING finger domain, C3HC4 (zinc finger)"/>
    <property type="match status" value="1"/>
</dbReference>
<feature type="region of interest" description="Disordered" evidence="4">
    <location>
        <begin position="283"/>
        <end position="302"/>
    </location>
</feature>
<organism evidence="7 8">
    <name type="scientific">Cronartium quercuum f. sp. fusiforme G11</name>
    <dbReference type="NCBI Taxonomy" id="708437"/>
    <lineage>
        <taxon>Eukaryota</taxon>
        <taxon>Fungi</taxon>
        <taxon>Dikarya</taxon>
        <taxon>Basidiomycota</taxon>
        <taxon>Pucciniomycotina</taxon>
        <taxon>Pucciniomycetes</taxon>
        <taxon>Pucciniales</taxon>
        <taxon>Coleosporiaceae</taxon>
        <taxon>Cronartium</taxon>
    </lineage>
</organism>
<feature type="transmembrane region" description="Helical" evidence="5">
    <location>
        <begin position="338"/>
        <end position="359"/>
    </location>
</feature>
<evidence type="ECO:0000256" key="5">
    <source>
        <dbReference type="SAM" id="Phobius"/>
    </source>
</evidence>
<dbReference type="PROSITE" id="PS51292">
    <property type="entry name" value="ZF_RING_CH"/>
    <property type="match status" value="1"/>
</dbReference>
<accession>A0A9P6T777</accession>
<keyword evidence="2" id="KW-0863">Zinc-finger</keyword>
<dbReference type="InterPro" id="IPR013083">
    <property type="entry name" value="Znf_RING/FYVE/PHD"/>
</dbReference>